<dbReference type="InterPro" id="IPR043130">
    <property type="entry name" value="CDP-OH_PTrfase_TM_dom"/>
</dbReference>
<keyword evidence="1 2" id="KW-0808">Transferase</keyword>
<evidence type="ECO:0000313" key="5">
    <source>
        <dbReference type="Proteomes" id="UP000255328"/>
    </source>
</evidence>
<dbReference type="GO" id="GO:0008654">
    <property type="term" value="P:phospholipid biosynthetic process"/>
    <property type="evidence" value="ECO:0007669"/>
    <property type="project" value="InterPro"/>
</dbReference>
<dbReference type="GO" id="GO:0016780">
    <property type="term" value="F:phosphotransferase activity, for other substituted phosphate groups"/>
    <property type="evidence" value="ECO:0007669"/>
    <property type="project" value="InterPro"/>
</dbReference>
<dbReference type="InterPro" id="IPR048254">
    <property type="entry name" value="CDP_ALCOHOL_P_TRANSF_CS"/>
</dbReference>
<dbReference type="GO" id="GO:0016020">
    <property type="term" value="C:membrane"/>
    <property type="evidence" value="ECO:0007669"/>
    <property type="project" value="InterPro"/>
</dbReference>
<feature type="transmembrane region" description="Helical" evidence="3">
    <location>
        <begin position="169"/>
        <end position="187"/>
    </location>
</feature>
<dbReference type="EMBL" id="UGGU01000003">
    <property type="protein sequence ID" value="STO31511.1"/>
    <property type="molecule type" value="Genomic_DNA"/>
</dbReference>
<sequence>MLDTHCRKYVQPVIKIGAQFFLRLGFTANGVTILAMLIGVSSGVFTYLGYNYIGVLVLWLSGYLDAVDGTIARETNSSSGFGTIMDITFDRIVESGIIIGVASRYRELSYSAMLLSISIIIAMTIFLTTGSLTDKKSEKSFYYQAGLAERTEGFVMFSLIILLKEKAEIVIYIFTIMIVITIFQRFLEAKRIVK</sequence>
<gene>
    <name evidence="4" type="primary">ynjF</name>
    <name evidence="4" type="ORF">NCTC10723_00962</name>
</gene>
<protein>
    <submittedName>
        <fullName evidence="4">Inner membrane protein YnjF</fullName>
    </submittedName>
</protein>
<evidence type="ECO:0000256" key="1">
    <source>
        <dbReference type="ARBA" id="ARBA00022679"/>
    </source>
</evidence>
<keyword evidence="3" id="KW-0472">Membrane</keyword>
<organism evidence="4 5">
    <name type="scientific">Fusobacterium necrogenes</name>
    <dbReference type="NCBI Taxonomy" id="858"/>
    <lineage>
        <taxon>Bacteria</taxon>
        <taxon>Fusobacteriati</taxon>
        <taxon>Fusobacteriota</taxon>
        <taxon>Fusobacteriia</taxon>
        <taxon>Fusobacteriales</taxon>
        <taxon>Fusobacteriaceae</taxon>
        <taxon>Fusobacterium</taxon>
    </lineage>
</organism>
<dbReference type="PROSITE" id="PS00379">
    <property type="entry name" value="CDP_ALCOHOL_P_TRANSF"/>
    <property type="match status" value="1"/>
</dbReference>
<keyword evidence="5" id="KW-1185">Reference proteome</keyword>
<dbReference type="RefSeq" id="WP_115269882.1">
    <property type="nucleotide sequence ID" value="NZ_UGGU01000003.1"/>
</dbReference>
<keyword evidence="3" id="KW-0812">Transmembrane</keyword>
<dbReference type="OrthoDB" id="9790577at2"/>
<dbReference type="InterPro" id="IPR000462">
    <property type="entry name" value="CDP-OH_P_trans"/>
</dbReference>
<keyword evidence="3" id="KW-1133">Transmembrane helix</keyword>
<evidence type="ECO:0000256" key="3">
    <source>
        <dbReference type="SAM" id="Phobius"/>
    </source>
</evidence>
<evidence type="ECO:0000313" key="4">
    <source>
        <dbReference type="EMBL" id="STO31511.1"/>
    </source>
</evidence>
<accession>A0A377GY78</accession>
<dbReference type="Gene3D" id="1.20.120.1760">
    <property type="match status" value="1"/>
</dbReference>
<feature type="transmembrane region" description="Helical" evidence="3">
    <location>
        <begin position="110"/>
        <end position="129"/>
    </location>
</feature>
<proteinExistence type="inferred from homology"/>
<dbReference type="Pfam" id="PF01066">
    <property type="entry name" value="CDP-OH_P_transf"/>
    <property type="match status" value="1"/>
</dbReference>
<name>A0A377GY78_9FUSO</name>
<reference evidence="4 5" key="1">
    <citation type="submission" date="2018-06" db="EMBL/GenBank/DDBJ databases">
        <authorList>
            <consortium name="Pathogen Informatics"/>
            <person name="Doyle S."/>
        </authorList>
    </citation>
    <scope>NUCLEOTIDE SEQUENCE [LARGE SCALE GENOMIC DNA]</scope>
    <source>
        <strain evidence="4 5">NCTC10723</strain>
    </source>
</reference>
<evidence type="ECO:0000256" key="2">
    <source>
        <dbReference type="RuleBase" id="RU003750"/>
    </source>
</evidence>
<dbReference type="Proteomes" id="UP000255328">
    <property type="component" value="Unassembled WGS sequence"/>
</dbReference>
<comment type="similarity">
    <text evidence="2">Belongs to the CDP-alcohol phosphatidyltransferase class-I family.</text>
</comment>
<dbReference type="AlphaFoldDB" id="A0A377GY78"/>
<feature type="transmembrane region" description="Helical" evidence="3">
    <location>
        <begin position="20"/>
        <end position="50"/>
    </location>
</feature>